<keyword evidence="5" id="KW-0732">Signal</keyword>
<feature type="chain" id="PRO_5047435684" evidence="5">
    <location>
        <begin position="22"/>
        <end position="645"/>
    </location>
</feature>
<comment type="similarity">
    <text evidence="1 4">Belongs to the glycosyl hydrolase 31 family.</text>
</comment>
<organism evidence="8 9">
    <name type="scientific">Orchesella dallaii</name>
    <dbReference type="NCBI Taxonomy" id="48710"/>
    <lineage>
        <taxon>Eukaryota</taxon>
        <taxon>Metazoa</taxon>
        <taxon>Ecdysozoa</taxon>
        <taxon>Arthropoda</taxon>
        <taxon>Hexapoda</taxon>
        <taxon>Collembola</taxon>
        <taxon>Entomobryomorpha</taxon>
        <taxon>Entomobryoidea</taxon>
        <taxon>Orchesellidae</taxon>
        <taxon>Orchesellinae</taxon>
        <taxon>Orchesella</taxon>
    </lineage>
</organism>
<comment type="caution">
    <text evidence="8">The sequence shown here is derived from an EMBL/GenBank/DDBJ whole genome shotgun (WGS) entry which is preliminary data.</text>
</comment>
<dbReference type="Pfam" id="PF01055">
    <property type="entry name" value="Glyco_hydro_31_2nd"/>
    <property type="match status" value="1"/>
</dbReference>
<feature type="signal peptide" evidence="5">
    <location>
        <begin position="1"/>
        <end position="21"/>
    </location>
</feature>
<feature type="domain" description="Glycosyl hydrolase family 31 C-terminal" evidence="7">
    <location>
        <begin position="561"/>
        <end position="643"/>
    </location>
</feature>
<dbReference type="CDD" id="cd06592">
    <property type="entry name" value="GH31_NET37"/>
    <property type="match status" value="1"/>
</dbReference>
<evidence type="ECO:0000256" key="4">
    <source>
        <dbReference type="RuleBase" id="RU361185"/>
    </source>
</evidence>
<sequence length="645" mass="72423">MHRAGIIVALIGILSLDITNGRSVNRFGIFNIGPKNEENALDIQISFGVDVIRAHGKLGLSLPAAVGEWTHCNDDQTCVQWGDFATVELKDGSAPGCGRVEWTTTYAREIEDCYDIEEGVHWYGGGETHTQTWPIESNAQGEGAHITGGGDSIQKYDHYYLGVVENYWLLSNGAALYVDPDTPLFFSLNTTRPNRVCFIARDETPFTKREPLTLKYEWCTAENVKAAHQLAISTFFEKPTGIPDEVMLVQPLWSTWAEYKTDVNQTIVLDFARRVVSEGFGNSSHIQIDDDWETCYGSEEFSPTKFPDPKTMVDAIKAMNMRVTLWVHPFINYECPLFTEAMSNGYLVKDAKGKTGITDWWQGSNTGIIDMTNPDAVTWWTDRLRNLQESTGIDSFKFDAGETFLLPASSVLTGESDMWPQLYTTKYVETCATFGGLAETRVAHLNQKDVFFVRMSDKDSRWGNNNGLKAMIPALLQMGIVGYPYILPDMIGGNAYGDEMPSKEMYVRWMQLNIFMPAVQFSLVPWKYDSETVQICLDVLAQREMYREEILAAARQAVEDGSPINRPIWWVDPTDENTFTIGDAYMLGDNILVAPVVEEGAVSRDIYLPTGTWRSAVDSAVHVGPQWLRNYPAPLNVTPFFIKTA</sequence>
<name>A0ABP1PVE0_9HEXA</name>
<dbReference type="InterPro" id="IPR048395">
    <property type="entry name" value="Glyco_hydro_31_C"/>
</dbReference>
<keyword evidence="3 4" id="KW-0326">Glycosidase</keyword>
<dbReference type="PANTHER" id="PTHR43053">
    <property type="entry name" value="GLYCOSIDASE FAMILY 31"/>
    <property type="match status" value="1"/>
</dbReference>
<evidence type="ECO:0000256" key="2">
    <source>
        <dbReference type="ARBA" id="ARBA00022801"/>
    </source>
</evidence>
<dbReference type="Pfam" id="PF21365">
    <property type="entry name" value="Glyco_hydro_31_3rd"/>
    <property type="match status" value="1"/>
</dbReference>
<protein>
    <submittedName>
        <fullName evidence="8">Uncharacterized protein</fullName>
    </submittedName>
</protein>
<dbReference type="Gene3D" id="3.20.20.80">
    <property type="entry name" value="Glycosidases"/>
    <property type="match status" value="1"/>
</dbReference>
<feature type="domain" description="Glycoside hydrolase family 31 TIM barrel" evidence="6">
    <location>
        <begin position="255"/>
        <end position="543"/>
    </location>
</feature>
<dbReference type="InterPro" id="IPR013780">
    <property type="entry name" value="Glyco_hydro_b"/>
</dbReference>
<evidence type="ECO:0000259" key="6">
    <source>
        <dbReference type="Pfam" id="PF01055"/>
    </source>
</evidence>
<accession>A0ABP1PVE0</accession>
<dbReference type="Gene3D" id="2.60.40.1180">
    <property type="entry name" value="Golgi alpha-mannosidase II"/>
    <property type="match status" value="1"/>
</dbReference>
<dbReference type="PANTHER" id="PTHR43053:SF4">
    <property type="entry name" value="MYOGENESIS-REGULATING GLYCOSIDASE"/>
    <property type="match status" value="1"/>
</dbReference>
<dbReference type="Proteomes" id="UP001642540">
    <property type="component" value="Unassembled WGS sequence"/>
</dbReference>
<gene>
    <name evidence="8" type="ORF">ODALV1_LOCUS2231</name>
</gene>
<evidence type="ECO:0000259" key="7">
    <source>
        <dbReference type="Pfam" id="PF21365"/>
    </source>
</evidence>
<keyword evidence="9" id="KW-1185">Reference proteome</keyword>
<evidence type="ECO:0000256" key="1">
    <source>
        <dbReference type="ARBA" id="ARBA00007806"/>
    </source>
</evidence>
<dbReference type="InterPro" id="IPR000322">
    <property type="entry name" value="Glyco_hydro_31_TIM"/>
</dbReference>
<evidence type="ECO:0000313" key="8">
    <source>
        <dbReference type="EMBL" id="CAL8072568.1"/>
    </source>
</evidence>
<evidence type="ECO:0000313" key="9">
    <source>
        <dbReference type="Proteomes" id="UP001642540"/>
    </source>
</evidence>
<dbReference type="InterPro" id="IPR050985">
    <property type="entry name" value="Alpha-glycosidase_related"/>
</dbReference>
<reference evidence="8 9" key="1">
    <citation type="submission" date="2024-08" db="EMBL/GenBank/DDBJ databases">
        <authorList>
            <person name="Cucini C."/>
            <person name="Frati F."/>
        </authorList>
    </citation>
    <scope>NUCLEOTIDE SEQUENCE [LARGE SCALE GENOMIC DNA]</scope>
</reference>
<keyword evidence="2 4" id="KW-0378">Hydrolase</keyword>
<dbReference type="InterPro" id="IPR017853">
    <property type="entry name" value="GH"/>
</dbReference>
<dbReference type="SUPFAM" id="SSF51445">
    <property type="entry name" value="(Trans)glycosidases"/>
    <property type="match status" value="1"/>
</dbReference>
<proteinExistence type="inferred from homology"/>
<evidence type="ECO:0000256" key="5">
    <source>
        <dbReference type="SAM" id="SignalP"/>
    </source>
</evidence>
<evidence type="ECO:0000256" key="3">
    <source>
        <dbReference type="ARBA" id="ARBA00023295"/>
    </source>
</evidence>
<dbReference type="SUPFAM" id="SSF51011">
    <property type="entry name" value="Glycosyl hydrolase domain"/>
    <property type="match status" value="1"/>
</dbReference>
<dbReference type="EMBL" id="CAXLJM020000007">
    <property type="protein sequence ID" value="CAL8072568.1"/>
    <property type="molecule type" value="Genomic_DNA"/>
</dbReference>